<keyword evidence="6" id="KW-0833">Ubl conjugation pathway</keyword>
<gene>
    <name evidence="10" type="ORF">HAX54_051968</name>
</gene>
<sequence>MSNYERIENMLDYMDYIISQVDFDALSDNYDEENEDDDLLDEMNDFDALSDHHDDENEDDDEVLKYLKIRTHHAAAKDGADVESEMMCVICQSEFEHEENIGTLQCGHEYHTDCIKQWLLRKKDCPICRASVFP</sequence>
<evidence type="ECO:0000256" key="1">
    <source>
        <dbReference type="ARBA" id="ARBA00000900"/>
    </source>
</evidence>
<accession>A0ABS8T052</accession>
<dbReference type="SMART" id="SM00184">
    <property type="entry name" value="RING"/>
    <property type="match status" value="1"/>
</dbReference>
<dbReference type="PANTHER" id="PTHR22937:SF175">
    <property type="entry name" value="RING-TYPE E3 UBIQUITIN TRANSFERASE"/>
    <property type="match status" value="1"/>
</dbReference>
<evidence type="ECO:0000256" key="7">
    <source>
        <dbReference type="ARBA" id="ARBA00022833"/>
    </source>
</evidence>
<keyword evidence="4" id="KW-0479">Metal-binding</keyword>
<evidence type="ECO:0000256" key="5">
    <source>
        <dbReference type="ARBA" id="ARBA00022771"/>
    </source>
</evidence>
<dbReference type="PROSITE" id="PS50089">
    <property type="entry name" value="ZF_RING_2"/>
    <property type="match status" value="1"/>
</dbReference>
<organism evidence="10 11">
    <name type="scientific">Datura stramonium</name>
    <name type="common">Jimsonweed</name>
    <name type="synonym">Common thornapple</name>
    <dbReference type="NCBI Taxonomy" id="4076"/>
    <lineage>
        <taxon>Eukaryota</taxon>
        <taxon>Viridiplantae</taxon>
        <taxon>Streptophyta</taxon>
        <taxon>Embryophyta</taxon>
        <taxon>Tracheophyta</taxon>
        <taxon>Spermatophyta</taxon>
        <taxon>Magnoliopsida</taxon>
        <taxon>eudicotyledons</taxon>
        <taxon>Gunneridae</taxon>
        <taxon>Pentapetalae</taxon>
        <taxon>asterids</taxon>
        <taxon>lamiids</taxon>
        <taxon>Solanales</taxon>
        <taxon>Solanaceae</taxon>
        <taxon>Solanoideae</taxon>
        <taxon>Datureae</taxon>
        <taxon>Datura</taxon>
    </lineage>
</organism>
<dbReference type="InterPro" id="IPR013083">
    <property type="entry name" value="Znf_RING/FYVE/PHD"/>
</dbReference>
<feature type="domain" description="RING-type" evidence="9">
    <location>
        <begin position="88"/>
        <end position="129"/>
    </location>
</feature>
<evidence type="ECO:0000259" key="9">
    <source>
        <dbReference type="PROSITE" id="PS50089"/>
    </source>
</evidence>
<evidence type="ECO:0000313" key="10">
    <source>
        <dbReference type="EMBL" id="MCD7464049.1"/>
    </source>
</evidence>
<dbReference type="Gene3D" id="3.30.40.10">
    <property type="entry name" value="Zinc/RING finger domain, C3HC4 (zinc finger)"/>
    <property type="match status" value="1"/>
</dbReference>
<evidence type="ECO:0000256" key="6">
    <source>
        <dbReference type="ARBA" id="ARBA00022786"/>
    </source>
</evidence>
<dbReference type="SUPFAM" id="SSF57850">
    <property type="entry name" value="RING/U-box"/>
    <property type="match status" value="1"/>
</dbReference>
<evidence type="ECO:0000256" key="2">
    <source>
        <dbReference type="ARBA" id="ARBA00012483"/>
    </source>
</evidence>
<dbReference type="EC" id="2.3.2.27" evidence="2"/>
<reference evidence="10 11" key="1">
    <citation type="journal article" date="2021" name="BMC Genomics">
        <title>Datura genome reveals duplications of psychoactive alkaloid biosynthetic genes and high mutation rate following tissue culture.</title>
        <authorList>
            <person name="Rajewski A."/>
            <person name="Carter-House D."/>
            <person name="Stajich J."/>
            <person name="Litt A."/>
        </authorList>
    </citation>
    <scope>NUCLEOTIDE SEQUENCE [LARGE SCALE GENOMIC DNA]</scope>
    <source>
        <strain evidence="10">AR-01</strain>
    </source>
</reference>
<dbReference type="InterPro" id="IPR045191">
    <property type="entry name" value="MBR1/2-like"/>
</dbReference>
<comment type="catalytic activity">
    <reaction evidence="1">
        <text>S-ubiquitinyl-[E2 ubiquitin-conjugating enzyme]-L-cysteine + [acceptor protein]-L-lysine = [E2 ubiquitin-conjugating enzyme]-L-cysteine + N(6)-ubiquitinyl-[acceptor protein]-L-lysine.</text>
        <dbReference type="EC" id="2.3.2.27"/>
    </reaction>
</comment>
<keyword evidence="5 8" id="KW-0863">Zinc-finger</keyword>
<comment type="caution">
    <text evidence="10">The sequence shown here is derived from an EMBL/GenBank/DDBJ whole genome shotgun (WGS) entry which is preliminary data.</text>
</comment>
<evidence type="ECO:0000256" key="8">
    <source>
        <dbReference type="PROSITE-ProRule" id="PRU00175"/>
    </source>
</evidence>
<proteinExistence type="predicted"/>
<dbReference type="Proteomes" id="UP000823775">
    <property type="component" value="Unassembled WGS sequence"/>
</dbReference>
<dbReference type="InterPro" id="IPR001841">
    <property type="entry name" value="Znf_RING"/>
</dbReference>
<keyword evidence="3" id="KW-0808">Transferase</keyword>
<evidence type="ECO:0000313" key="11">
    <source>
        <dbReference type="Proteomes" id="UP000823775"/>
    </source>
</evidence>
<name>A0ABS8T052_DATST</name>
<keyword evidence="7" id="KW-0862">Zinc</keyword>
<dbReference type="Pfam" id="PF13639">
    <property type="entry name" value="zf-RING_2"/>
    <property type="match status" value="1"/>
</dbReference>
<evidence type="ECO:0000256" key="4">
    <source>
        <dbReference type="ARBA" id="ARBA00022723"/>
    </source>
</evidence>
<dbReference type="EMBL" id="JACEIK010000934">
    <property type="protein sequence ID" value="MCD7464049.1"/>
    <property type="molecule type" value="Genomic_DNA"/>
</dbReference>
<dbReference type="PANTHER" id="PTHR22937">
    <property type="entry name" value="E3 UBIQUITIN-PROTEIN LIGASE RNF165"/>
    <property type="match status" value="1"/>
</dbReference>
<keyword evidence="11" id="KW-1185">Reference proteome</keyword>
<protein>
    <recommendedName>
        <fullName evidence="2">RING-type E3 ubiquitin transferase</fullName>
        <ecNumber evidence="2">2.3.2.27</ecNumber>
    </recommendedName>
</protein>
<evidence type="ECO:0000256" key="3">
    <source>
        <dbReference type="ARBA" id="ARBA00022679"/>
    </source>
</evidence>